<name>A0AAC9BJ01_9RALS</name>
<dbReference type="InterPro" id="IPR001853">
    <property type="entry name" value="DSBA-like_thioredoxin_dom"/>
</dbReference>
<dbReference type="Pfam" id="PF01323">
    <property type="entry name" value="DSBA"/>
    <property type="match status" value="1"/>
</dbReference>
<evidence type="ECO:0000313" key="2">
    <source>
        <dbReference type="EMBL" id="ANH74991.1"/>
    </source>
</evidence>
<accession>A0AAC9BJ01</accession>
<protein>
    <submittedName>
        <fullName evidence="2">DSBA-like thioredoxin domain protein</fullName>
    </submittedName>
</protein>
<gene>
    <name evidence="2" type="ORF">ACS15_2769</name>
</gene>
<dbReference type="GO" id="GO:0016491">
    <property type="term" value="F:oxidoreductase activity"/>
    <property type="evidence" value="ECO:0007669"/>
    <property type="project" value="InterPro"/>
</dbReference>
<dbReference type="AlphaFoldDB" id="A0AAC9BJ01"/>
<evidence type="ECO:0000259" key="1">
    <source>
        <dbReference type="Pfam" id="PF01323"/>
    </source>
</evidence>
<sequence length="238" mass="26446">MNAPANHQVIDHPRHPLTIDVFFDLVCPWSWIGIRHLEVALREFQRLQPTAKTKVQWRSHPLMPETPLGGTSYQSFYLTQFGGPTAVALRRKQVQQAGQTAGIAFDFKRINILPNTTAAHSMVGCVATQCTTFESIGLVDRLFRAFFAEGEDIGNLQVLERLGMEHGAKPQALLACLHDIRSCVAQPERERPKRGRPAKGEILSTPHFVFNGAVSVSGARSAELLLNGMLRSIEEEPQ</sequence>
<dbReference type="Gene3D" id="3.40.30.10">
    <property type="entry name" value="Glutaredoxin"/>
    <property type="match status" value="1"/>
</dbReference>
<feature type="domain" description="DSBA-like thioredoxin" evidence="1">
    <location>
        <begin position="18"/>
        <end position="226"/>
    </location>
</feature>
<organism evidence="2 3">
    <name type="scientific">Ralstonia insidiosa</name>
    <dbReference type="NCBI Taxonomy" id="190721"/>
    <lineage>
        <taxon>Bacteria</taxon>
        <taxon>Pseudomonadati</taxon>
        <taxon>Pseudomonadota</taxon>
        <taxon>Betaproteobacteria</taxon>
        <taxon>Burkholderiales</taxon>
        <taxon>Burkholderiaceae</taxon>
        <taxon>Ralstonia</taxon>
    </lineage>
</organism>
<evidence type="ECO:0000313" key="3">
    <source>
        <dbReference type="Proteomes" id="UP000077927"/>
    </source>
</evidence>
<dbReference type="PANTHER" id="PTHR13887">
    <property type="entry name" value="GLUTATHIONE S-TRANSFERASE KAPPA"/>
    <property type="match status" value="1"/>
</dbReference>
<dbReference type="CDD" id="cd03024">
    <property type="entry name" value="DsbA_FrnE"/>
    <property type="match status" value="1"/>
</dbReference>
<reference evidence="2 3" key="1">
    <citation type="submission" date="2015-09" db="EMBL/GenBank/DDBJ databases">
        <authorList>
            <person name="Xu Y."/>
            <person name="Nagy A."/>
            <person name="Liu N.T."/>
            <person name="Nou X."/>
        </authorList>
    </citation>
    <scope>NUCLEOTIDE SEQUENCE [LARGE SCALE GENOMIC DNA]</scope>
    <source>
        <strain evidence="2 3">FC1138</strain>
    </source>
</reference>
<proteinExistence type="predicted"/>
<dbReference type="EMBL" id="CP012605">
    <property type="protein sequence ID" value="ANH74991.1"/>
    <property type="molecule type" value="Genomic_DNA"/>
</dbReference>
<dbReference type="Proteomes" id="UP000077927">
    <property type="component" value="Chromosome 1"/>
</dbReference>
<dbReference type="PANTHER" id="PTHR13887:SF41">
    <property type="entry name" value="THIOREDOXIN SUPERFAMILY PROTEIN"/>
    <property type="match status" value="1"/>
</dbReference>
<dbReference type="SUPFAM" id="SSF52833">
    <property type="entry name" value="Thioredoxin-like"/>
    <property type="match status" value="1"/>
</dbReference>
<dbReference type="RefSeq" id="WP_021195773.1">
    <property type="nucleotide sequence ID" value="NZ_CP012605.1"/>
</dbReference>
<dbReference type="KEGG" id="rin:ACS15_2769"/>
<dbReference type="InterPro" id="IPR036249">
    <property type="entry name" value="Thioredoxin-like_sf"/>
</dbReference>